<dbReference type="InterPro" id="IPR025698">
    <property type="entry name" value="2TM_dom"/>
</dbReference>
<dbReference type="Proteomes" id="UP000831290">
    <property type="component" value="Chromosome"/>
</dbReference>
<evidence type="ECO:0000256" key="1">
    <source>
        <dbReference type="SAM" id="Phobius"/>
    </source>
</evidence>
<evidence type="ECO:0000313" key="3">
    <source>
        <dbReference type="EMBL" id="UOB18869.1"/>
    </source>
</evidence>
<keyword evidence="1" id="KW-1133">Transmembrane helix</keyword>
<keyword evidence="4" id="KW-1185">Reference proteome</keyword>
<dbReference type="AlphaFoldDB" id="A0A9E6ZMZ3"/>
<gene>
    <name evidence="3" type="ORF">MQE35_06120</name>
</gene>
<dbReference type="KEGG" id="fbm:MQE35_06120"/>
<keyword evidence="1" id="KW-0472">Membrane</keyword>
<organism evidence="3 4">
    <name type="scientific">Abyssalbus ytuae</name>
    <dbReference type="NCBI Taxonomy" id="2926907"/>
    <lineage>
        <taxon>Bacteria</taxon>
        <taxon>Pseudomonadati</taxon>
        <taxon>Bacteroidota</taxon>
        <taxon>Flavobacteriia</taxon>
        <taxon>Flavobacteriales</taxon>
        <taxon>Flavobacteriaceae</taxon>
        <taxon>Abyssalbus</taxon>
    </lineage>
</organism>
<feature type="transmembrane region" description="Helical" evidence="1">
    <location>
        <begin position="54"/>
        <end position="80"/>
    </location>
</feature>
<reference evidence="3" key="1">
    <citation type="submission" date="2022-03" db="EMBL/GenBank/DDBJ databases">
        <title>Description of Abyssus ytuae gen. nov., sp. nov., a novel member of the family Flavobacteriaceae isolated from the sediment of Mariana Trench.</title>
        <authorList>
            <person name="Zhang J."/>
            <person name="Xu X."/>
        </authorList>
    </citation>
    <scope>NUCLEOTIDE SEQUENCE</scope>
    <source>
        <strain evidence="3">MT3330</strain>
    </source>
</reference>
<dbReference type="Pfam" id="PF13239">
    <property type="entry name" value="2TM"/>
    <property type="match status" value="1"/>
</dbReference>
<dbReference type="RefSeq" id="WP_255845486.1">
    <property type="nucleotide sequence ID" value="NZ_CP094358.1"/>
</dbReference>
<evidence type="ECO:0000259" key="2">
    <source>
        <dbReference type="Pfam" id="PF13239"/>
    </source>
</evidence>
<dbReference type="EMBL" id="CP094358">
    <property type="protein sequence ID" value="UOB18869.1"/>
    <property type="molecule type" value="Genomic_DNA"/>
</dbReference>
<evidence type="ECO:0000313" key="4">
    <source>
        <dbReference type="Proteomes" id="UP000831290"/>
    </source>
</evidence>
<sequence>MEKINLEQHELIENAQNRIKQKKRLYFHFVVFVVAGIFMYITNKILHFYEEHDWYVWVLILWGFFFVLHFINVFITNKFLGREWERKQREKLVALQKDKIADIKRELEQKTSIYESKKNQNPE</sequence>
<proteinExistence type="predicted"/>
<feature type="domain" description="2TM" evidence="2">
    <location>
        <begin position="13"/>
        <end position="93"/>
    </location>
</feature>
<feature type="transmembrane region" description="Helical" evidence="1">
    <location>
        <begin position="25"/>
        <end position="42"/>
    </location>
</feature>
<keyword evidence="1" id="KW-0812">Transmembrane</keyword>
<accession>A0A9E6ZMZ3</accession>
<name>A0A9E6ZMZ3_9FLAO</name>
<protein>
    <submittedName>
        <fullName evidence="3">2TM domain-containing protein</fullName>
    </submittedName>
</protein>